<name>A0A179H446_PURLI</name>
<evidence type="ECO:0000259" key="8">
    <source>
        <dbReference type="Pfam" id="PF00082"/>
    </source>
</evidence>
<evidence type="ECO:0000256" key="1">
    <source>
        <dbReference type="ARBA" id="ARBA00011073"/>
    </source>
</evidence>
<dbReference type="InterPro" id="IPR022398">
    <property type="entry name" value="Peptidase_S8_His-AS"/>
</dbReference>
<dbReference type="Gene3D" id="3.40.50.200">
    <property type="entry name" value="Peptidase S8/S53 domain"/>
    <property type="match status" value="1"/>
</dbReference>
<dbReference type="InterPro" id="IPR034193">
    <property type="entry name" value="PCSK9_ProteinaseK-like"/>
</dbReference>
<dbReference type="PROSITE" id="PS00137">
    <property type="entry name" value="SUBTILASE_HIS"/>
    <property type="match status" value="1"/>
</dbReference>
<dbReference type="GO" id="GO:0004252">
    <property type="term" value="F:serine-type endopeptidase activity"/>
    <property type="evidence" value="ECO:0007669"/>
    <property type="project" value="UniProtKB-UniRule"/>
</dbReference>
<evidence type="ECO:0000259" key="9">
    <source>
        <dbReference type="Pfam" id="PF05922"/>
    </source>
</evidence>
<evidence type="ECO:0000256" key="4">
    <source>
        <dbReference type="ARBA" id="ARBA00022801"/>
    </source>
</evidence>
<evidence type="ECO:0000256" key="6">
    <source>
        <dbReference type="PROSITE-ProRule" id="PRU01240"/>
    </source>
</evidence>
<dbReference type="PROSITE" id="PS51892">
    <property type="entry name" value="SUBTILASE"/>
    <property type="match status" value="1"/>
</dbReference>
<dbReference type="PANTHER" id="PTHR43806">
    <property type="entry name" value="PEPTIDASE S8"/>
    <property type="match status" value="1"/>
</dbReference>
<keyword evidence="2 6" id="KW-0645">Protease</keyword>
<dbReference type="InterPro" id="IPR000209">
    <property type="entry name" value="Peptidase_S8/S53_dom"/>
</dbReference>
<dbReference type="InterPro" id="IPR050131">
    <property type="entry name" value="Peptidase_S8_subtilisin-like"/>
</dbReference>
<dbReference type="CDD" id="cd04077">
    <property type="entry name" value="Peptidases_S8_PCSK9_ProteinaseK_like"/>
    <property type="match status" value="1"/>
</dbReference>
<dbReference type="GO" id="GO:0006508">
    <property type="term" value="P:proteolysis"/>
    <property type="evidence" value="ECO:0007669"/>
    <property type="project" value="UniProtKB-KW"/>
</dbReference>
<feature type="active site" description="Charge relay system" evidence="6">
    <location>
        <position position="173"/>
    </location>
</feature>
<feature type="domain" description="Peptidase S8/S53" evidence="8">
    <location>
        <begin position="166"/>
        <end position="372"/>
    </location>
</feature>
<evidence type="ECO:0000256" key="3">
    <source>
        <dbReference type="ARBA" id="ARBA00022729"/>
    </source>
</evidence>
<dbReference type="Pfam" id="PF00082">
    <property type="entry name" value="Peptidase_S8"/>
    <property type="match status" value="1"/>
</dbReference>
<dbReference type="InterPro" id="IPR023828">
    <property type="entry name" value="Peptidase_S8_Ser-AS"/>
</dbReference>
<evidence type="ECO:0000256" key="5">
    <source>
        <dbReference type="ARBA" id="ARBA00022825"/>
    </source>
</evidence>
<evidence type="ECO:0000313" key="11">
    <source>
        <dbReference type="Proteomes" id="UP000078240"/>
    </source>
</evidence>
<reference evidence="10 11" key="1">
    <citation type="submission" date="2016-01" db="EMBL/GenBank/DDBJ databases">
        <title>Biosynthesis of antibiotic leucinostatins and their inhibition on Phytophthora in bio-control Purpureocillium lilacinum.</title>
        <authorList>
            <person name="Wang G."/>
            <person name="Liu Z."/>
            <person name="Lin R."/>
            <person name="Li E."/>
            <person name="Mao Z."/>
            <person name="Ling J."/>
            <person name="Yin W."/>
            <person name="Xie B."/>
        </authorList>
    </citation>
    <scope>NUCLEOTIDE SEQUENCE [LARGE SCALE GENOMIC DNA]</scope>
    <source>
        <strain evidence="10">PLBJ-1</strain>
    </source>
</reference>
<dbReference type="GO" id="GO:0005576">
    <property type="term" value="C:extracellular region"/>
    <property type="evidence" value="ECO:0007669"/>
    <property type="project" value="UniProtKB-ARBA"/>
</dbReference>
<comment type="caution">
    <text evidence="10">The sequence shown here is derived from an EMBL/GenBank/DDBJ whole genome shotgun (WGS) entry which is preliminary data.</text>
</comment>
<accession>A0A179H446</accession>
<organism evidence="10 11">
    <name type="scientific">Purpureocillium lilacinum</name>
    <name type="common">Paecilomyces lilacinus</name>
    <dbReference type="NCBI Taxonomy" id="33203"/>
    <lineage>
        <taxon>Eukaryota</taxon>
        <taxon>Fungi</taxon>
        <taxon>Dikarya</taxon>
        <taxon>Ascomycota</taxon>
        <taxon>Pezizomycotina</taxon>
        <taxon>Sordariomycetes</taxon>
        <taxon>Hypocreomycetidae</taxon>
        <taxon>Hypocreales</taxon>
        <taxon>Ophiocordycipitaceae</taxon>
        <taxon>Purpureocillium</taxon>
    </lineage>
</organism>
<dbReference type="Pfam" id="PF05922">
    <property type="entry name" value="Inhibitor_I9"/>
    <property type="match status" value="1"/>
</dbReference>
<feature type="active site" description="Charge relay system" evidence="6">
    <location>
        <position position="204"/>
    </location>
</feature>
<proteinExistence type="inferred from homology"/>
<dbReference type="PROSITE" id="PS00136">
    <property type="entry name" value="SUBTILASE_ASP"/>
    <property type="match status" value="1"/>
</dbReference>
<dbReference type="InterPro" id="IPR015500">
    <property type="entry name" value="Peptidase_S8_subtilisin-rel"/>
</dbReference>
<dbReference type="SUPFAM" id="SSF52743">
    <property type="entry name" value="Subtilisin-like"/>
    <property type="match status" value="1"/>
</dbReference>
<dbReference type="PANTHER" id="PTHR43806:SF58">
    <property type="entry name" value="ALKALINE PROTEASE 1-RELATED"/>
    <property type="match status" value="1"/>
</dbReference>
<dbReference type="Gene3D" id="3.30.70.80">
    <property type="entry name" value="Peptidase S8 propeptide/proteinase inhibitor I9"/>
    <property type="match status" value="1"/>
</dbReference>
<comment type="similarity">
    <text evidence="1 6 7">Belongs to the peptidase S8 family.</text>
</comment>
<keyword evidence="4 6" id="KW-0378">Hydrolase</keyword>
<keyword evidence="5 6" id="KW-0720">Serine protease</keyword>
<dbReference type="PROSITE" id="PS00138">
    <property type="entry name" value="SUBTILASE_SER"/>
    <property type="match status" value="1"/>
</dbReference>
<gene>
    <name evidence="10" type="ORF">VFPBJ_03138</name>
</gene>
<dbReference type="InterPro" id="IPR010259">
    <property type="entry name" value="S8pro/Inhibitor_I9"/>
</dbReference>
<sequence>MPQASPLALASRHHLITELPLLEGDDGLLSLLFAILPAVLAAPAVKRDEPAPLLTPRGASQLINGKYIVKFKDGMSIASVDKTVSALSSKADRVYNHIFRGFAGNLNANDLKTLRDHPDVEYIEQDAIITINAYTQQPGAPWGLGRISHRSKGSTTYEYDTSGGSGTCAYVIDTGVEASHPEFEGRASQIKSFISGQNTDGNGHGTHCAGTIGSKTYGVAKKTKIYGVKVLDNSGSGSYSGIISGMDFAVQDSKTRSCPKGVVANMSLGGGKAQSVNDGAAAMIRAGVFLAVAAGNDNANAANYSPASEPTVCTVGATTSSDARSSFSNYGSLVDIFAPGSNILSTWIGGTTNTISGTSMATPHIVGLGAYLAGLEGFPGAQALCKRIQTLSTKNVLTGIPSGTVNYLAFNGNPSG</sequence>
<dbReference type="SUPFAM" id="SSF54897">
    <property type="entry name" value="Protease propeptides/inhibitors"/>
    <property type="match status" value="1"/>
</dbReference>
<feature type="domain" description="Inhibitor I9" evidence="9">
    <location>
        <begin position="66"/>
        <end position="130"/>
    </location>
</feature>
<dbReference type="PRINTS" id="PR00723">
    <property type="entry name" value="SUBTILISIN"/>
</dbReference>
<dbReference type="InterPro" id="IPR036852">
    <property type="entry name" value="Peptidase_S8/S53_dom_sf"/>
</dbReference>
<protein>
    <submittedName>
        <fullName evidence="10">Proteinase T-like protein</fullName>
    </submittedName>
</protein>
<dbReference type="InterPro" id="IPR037045">
    <property type="entry name" value="S8pro/Inhibitor_I9_sf"/>
</dbReference>
<evidence type="ECO:0000256" key="7">
    <source>
        <dbReference type="RuleBase" id="RU003355"/>
    </source>
</evidence>
<dbReference type="InterPro" id="IPR023827">
    <property type="entry name" value="Peptidase_S8_Asp-AS"/>
</dbReference>
<evidence type="ECO:0000313" key="10">
    <source>
        <dbReference type="EMBL" id="OAQ84370.1"/>
    </source>
</evidence>
<keyword evidence="3" id="KW-0732">Signal</keyword>
<feature type="active site" description="Charge relay system" evidence="6">
    <location>
        <position position="359"/>
    </location>
</feature>
<evidence type="ECO:0000256" key="2">
    <source>
        <dbReference type="ARBA" id="ARBA00022670"/>
    </source>
</evidence>
<dbReference type="EMBL" id="LSBH01000002">
    <property type="protein sequence ID" value="OAQ84370.1"/>
    <property type="molecule type" value="Genomic_DNA"/>
</dbReference>
<dbReference type="FunFam" id="3.40.50.200:FF:000014">
    <property type="entry name" value="Proteinase K"/>
    <property type="match status" value="1"/>
</dbReference>
<dbReference type="Proteomes" id="UP000078240">
    <property type="component" value="Unassembled WGS sequence"/>
</dbReference>
<dbReference type="AlphaFoldDB" id="A0A179H446"/>